<protein>
    <submittedName>
        <fullName evidence="1">Uncharacterized protein</fullName>
    </submittedName>
</protein>
<evidence type="ECO:0000313" key="1">
    <source>
        <dbReference type="EMBL" id="KAI3680638.1"/>
    </source>
</evidence>
<comment type="caution">
    <text evidence="1">The sequence shown here is derived from an EMBL/GenBank/DDBJ whole genome shotgun (WGS) entry which is preliminary data.</text>
</comment>
<dbReference type="EMBL" id="CM042059">
    <property type="protein sequence ID" value="KAI3680638.1"/>
    <property type="molecule type" value="Genomic_DNA"/>
</dbReference>
<accession>A0ACB8Y7J3</accession>
<keyword evidence="2" id="KW-1185">Reference proteome</keyword>
<sequence length="271" mass="29867">MLCKCKLTTRNYHDQWTLEIATQASNDVPRSMPTCAQGETAIVTRDNAHGIVAGKGRERDESLKWVPADLISFKTHSTPFFGDFLSQNTDSSPLLSSPNPNLIYYKVVGRLDLWLALNHQGGFLGFSKLTSSSLQVSSSSKARTSAVGEFPKVVVPGACRTFGLPEKVASRCIASLGEPDWRYGSLPLTPHLCDYLLTADKNSQLPNKLHAFSTPYPPTPPHPPPTPAPQSSLTFTLLPSFLLFNLFFLNTYLGRREGCDLCTCPNNLLHW</sequence>
<evidence type="ECO:0000313" key="2">
    <source>
        <dbReference type="Proteomes" id="UP001055879"/>
    </source>
</evidence>
<reference evidence="2" key="1">
    <citation type="journal article" date="2022" name="Mol. Ecol. Resour.">
        <title>The genomes of chicory, endive, great burdock and yacon provide insights into Asteraceae palaeo-polyploidization history and plant inulin production.</title>
        <authorList>
            <person name="Fan W."/>
            <person name="Wang S."/>
            <person name="Wang H."/>
            <person name="Wang A."/>
            <person name="Jiang F."/>
            <person name="Liu H."/>
            <person name="Zhao H."/>
            <person name="Xu D."/>
            <person name="Zhang Y."/>
        </authorList>
    </citation>
    <scope>NUCLEOTIDE SEQUENCE [LARGE SCALE GENOMIC DNA]</scope>
    <source>
        <strain evidence="2">cv. Niubang</strain>
    </source>
</reference>
<name>A0ACB8Y7J3_ARCLA</name>
<dbReference type="Proteomes" id="UP001055879">
    <property type="component" value="Linkage Group LG13"/>
</dbReference>
<gene>
    <name evidence="1" type="ORF">L6452_35411</name>
</gene>
<organism evidence="1 2">
    <name type="scientific">Arctium lappa</name>
    <name type="common">Greater burdock</name>
    <name type="synonym">Lappa major</name>
    <dbReference type="NCBI Taxonomy" id="4217"/>
    <lineage>
        <taxon>Eukaryota</taxon>
        <taxon>Viridiplantae</taxon>
        <taxon>Streptophyta</taxon>
        <taxon>Embryophyta</taxon>
        <taxon>Tracheophyta</taxon>
        <taxon>Spermatophyta</taxon>
        <taxon>Magnoliopsida</taxon>
        <taxon>eudicotyledons</taxon>
        <taxon>Gunneridae</taxon>
        <taxon>Pentapetalae</taxon>
        <taxon>asterids</taxon>
        <taxon>campanulids</taxon>
        <taxon>Asterales</taxon>
        <taxon>Asteraceae</taxon>
        <taxon>Carduoideae</taxon>
        <taxon>Cardueae</taxon>
        <taxon>Arctiinae</taxon>
        <taxon>Arctium</taxon>
    </lineage>
</organism>
<reference evidence="1 2" key="2">
    <citation type="journal article" date="2022" name="Mol. Ecol. Resour.">
        <title>The genomes of chicory, endive, great burdock and yacon provide insights into Asteraceae paleo-polyploidization history and plant inulin production.</title>
        <authorList>
            <person name="Fan W."/>
            <person name="Wang S."/>
            <person name="Wang H."/>
            <person name="Wang A."/>
            <person name="Jiang F."/>
            <person name="Liu H."/>
            <person name="Zhao H."/>
            <person name="Xu D."/>
            <person name="Zhang Y."/>
        </authorList>
    </citation>
    <scope>NUCLEOTIDE SEQUENCE [LARGE SCALE GENOMIC DNA]</scope>
    <source>
        <strain evidence="2">cv. Niubang</strain>
    </source>
</reference>
<proteinExistence type="predicted"/>